<proteinExistence type="inferred from homology"/>
<dbReference type="GO" id="GO:0005886">
    <property type="term" value="C:plasma membrane"/>
    <property type="evidence" value="ECO:0007669"/>
    <property type="project" value="TreeGrafter"/>
</dbReference>
<dbReference type="EMBL" id="CAADRA010005299">
    <property type="protein sequence ID" value="VFT88254.1"/>
    <property type="molecule type" value="Genomic_DNA"/>
</dbReference>
<dbReference type="OrthoDB" id="9970435at2759"/>
<evidence type="ECO:0000256" key="2">
    <source>
        <dbReference type="ARBA" id="ARBA00009665"/>
    </source>
</evidence>
<accession>A0A485KU04</accession>
<keyword evidence="4 6" id="KW-1133">Transmembrane helix</keyword>
<dbReference type="InterPro" id="IPR004331">
    <property type="entry name" value="SPX_dom"/>
</dbReference>
<evidence type="ECO:0000256" key="3">
    <source>
        <dbReference type="ARBA" id="ARBA00022692"/>
    </source>
</evidence>
<dbReference type="PROSITE" id="PS51382">
    <property type="entry name" value="SPX"/>
    <property type="match status" value="1"/>
</dbReference>
<evidence type="ECO:0000256" key="5">
    <source>
        <dbReference type="ARBA" id="ARBA00023136"/>
    </source>
</evidence>
<feature type="transmembrane region" description="Helical" evidence="6">
    <location>
        <begin position="240"/>
        <end position="258"/>
    </location>
</feature>
<feature type="transmembrane region" description="Helical" evidence="6">
    <location>
        <begin position="638"/>
        <end position="659"/>
    </location>
</feature>
<feature type="transmembrane region" description="Helical" evidence="6">
    <location>
        <begin position="547"/>
        <end position="569"/>
    </location>
</feature>
<sequence length="663" mass="76676">MRTFKEKLALHMIPEWEEHYVNYVQLKVHVKKIQRRAIYLELVNPHGPTETIRLLSPPTPFEREFTAECNKVQAWYMNQLDECRQQWVRLQDQHAATLAAHAHLLPSPTNGVRRNSVLDSSTSMRLGSPERLSIKWSLVDLYKRLRKLQNFALLNYKALRKILKKHKRKCSEERSVRVRGILFDKLHAYGFSHALPVKEFLTQLEVYFAKTVLDDDCIKMAPAVVLESEWKEPTPQWHSVYMGLKLGMCMVLALWLVWDHVVLGALRHEDGHARLKISETRAYPFYRGMGLVLYCMWLWGGVLYCWQATRINYCYICDFDPRTTRGCTRVFEEASHLTSLYLIDLIVYVQAETSHPTLTMPSAGYIPLIYFIYVLVYFGRREWGQARRLLLLTRDILLTPLFPVTYWHMFFLSCMTSAVKMNEDLAWSMCYFSTGEFQTTPTLDRSCARSLEHVVVPLLSGLPLTWLSLQCLRRAYKLQLVFPCLVNAVKYAITCWVVLSIPPSQVTRTLLFVSLWLSTWLWDVVVDWGLGRPQHRFLGHGLMYTQAWVYYGAMAIDFILSFAWLLVLVPRGSQQVPSWVETLQPVAMLLEPIRRAIWACFAMENEHLRNAPQYRKHTLIPLYDRGGGGVSEMTGQYYALKVGVVVVIVCVCSVAAIAISGTA</sequence>
<comment type="similarity">
    <text evidence="2">Belongs to the SYG1 (TC 2.A.94) family.</text>
</comment>
<dbReference type="Proteomes" id="UP000332933">
    <property type="component" value="Unassembled WGS sequence"/>
</dbReference>
<feature type="transmembrane region" description="Helical" evidence="6">
    <location>
        <begin position="285"/>
        <end position="306"/>
    </location>
</feature>
<keyword evidence="3 6" id="KW-0812">Transmembrane</keyword>
<reference evidence="9" key="2">
    <citation type="submission" date="2019-06" db="EMBL/GenBank/DDBJ databases">
        <title>Genomics analysis of Aphanomyces spp. identifies a new class of oomycete effector associated with host adaptation.</title>
        <authorList>
            <person name="Gaulin E."/>
        </authorList>
    </citation>
    <scope>NUCLEOTIDE SEQUENCE</scope>
    <source>
        <strain evidence="9">CBS 578.67</strain>
    </source>
</reference>
<feature type="domain" description="EXS" evidence="7">
    <location>
        <begin position="447"/>
        <end position="634"/>
    </location>
</feature>
<dbReference type="GO" id="GO:0005794">
    <property type="term" value="C:Golgi apparatus"/>
    <property type="evidence" value="ECO:0007669"/>
    <property type="project" value="TreeGrafter"/>
</dbReference>
<dbReference type="GO" id="GO:0016036">
    <property type="term" value="P:cellular response to phosphate starvation"/>
    <property type="evidence" value="ECO:0007669"/>
    <property type="project" value="TreeGrafter"/>
</dbReference>
<evidence type="ECO:0000256" key="1">
    <source>
        <dbReference type="ARBA" id="ARBA00004141"/>
    </source>
</evidence>
<comment type="subcellular location">
    <subcellularLocation>
        <location evidence="1">Membrane</location>
        <topology evidence="1">Multi-pass membrane protein</topology>
    </subcellularLocation>
</comment>
<dbReference type="EMBL" id="VJMH01005278">
    <property type="protein sequence ID" value="KAF0697963.1"/>
    <property type="molecule type" value="Genomic_DNA"/>
</dbReference>
<evidence type="ECO:0000313" key="10">
    <source>
        <dbReference type="EMBL" id="VFT88254.1"/>
    </source>
</evidence>
<feature type="transmembrane region" description="Helical" evidence="6">
    <location>
        <begin position="480"/>
        <end position="499"/>
    </location>
</feature>
<dbReference type="PANTHER" id="PTHR10783">
    <property type="entry name" value="XENOTROPIC AND POLYTROPIC RETROVIRUS RECEPTOR 1-RELATED"/>
    <property type="match status" value="1"/>
</dbReference>
<dbReference type="Pfam" id="PF03124">
    <property type="entry name" value="EXS"/>
    <property type="match status" value="1"/>
</dbReference>
<keyword evidence="5 6" id="KW-0472">Membrane</keyword>
<name>A0A485KU04_9STRA</name>
<dbReference type="AlphaFoldDB" id="A0A485KU04"/>
<dbReference type="GO" id="GO:0006817">
    <property type="term" value="P:phosphate ion transport"/>
    <property type="evidence" value="ECO:0007669"/>
    <property type="project" value="TreeGrafter"/>
</dbReference>
<dbReference type="CDD" id="cd14447">
    <property type="entry name" value="SPX"/>
    <property type="match status" value="1"/>
</dbReference>
<evidence type="ECO:0000259" key="8">
    <source>
        <dbReference type="PROSITE" id="PS51382"/>
    </source>
</evidence>
<evidence type="ECO:0000313" key="9">
    <source>
        <dbReference type="EMBL" id="KAF0697963.1"/>
    </source>
</evidence>
<keyword evidence="11" id="KW-1185">Reference proteome</keyword>
<feature type="transmembrane region" description="Helical" evidence="6">
    <location>
        <begin position="363"/>
        <end position="379"/>
    </location>
</feature>
<organism evidence="10 11">
    <name type="scientific">Aphanomyces stellatus</name>
    <dbReference type="NCBI Taxonomy" id="120398"/>
    <lineage>
        <taxon>Eukaryota</taxon>
        <taxon>Sar</taxon>
        <taxon>Stramenopiles</taxon>
        <taxon>Oomycota</taxon>
        <taxon>Saprolegniomycetes</taxon>
        <taxon>Saprolegniales</taxon>
        <taxon>Verrucalvaceae</taxon>
        <taxon>Aphanomyces</taxon>
    </lineage>
</organism>
<dbReference type="Pfam" id="PF03105">
    <property type="entry name" value="SPX"/>
    <property type="match status" value="2"/>
</dbReference>
<dbReference type="PANTHER" id="PTHR10783:SF103">
    <property type="entry name" value="SOLUTE CARRIER FAMILY 53 MEMBER 1"/>
    <property type="match status" value="1"/>
</dbReference>
<gene>
    <name evidence="10" type="primary">Aste57867_11393</name>
    <name evidence="9" type="ORF">As57867_011351</name>
    <name evidence="10" type="ORF">ASTE57867_11393</name>
</gene>
<evidence type="ECO:0000256" key="6">
    <source>
        <dbReference type="SAM" id="Phobius"/>
    </source>
</evidence>
<dbReference type="InterPro" id="IPR004342">
    <property type="entry name" value="EXS_C"/>
</dbReference>
<evidence type="ECO:0000259" key="7">
    <source>
        <dbReference type="PROSITE" id="PS51380"/>
    </source>
</evidence>
<evidence type="ECO:0000256" key="4">
    <source>
        <dbReference type="ARBA" id="ARBA00022989"/>
    </source>
</evidence>
<feature type="domain" description="SPX" evidence="8">
    <location>
        <begin position="1"/>
        <end position="180"/>
    </location>
</feature>
<reference evidence="10 11" key="1">
    <citation type="submission" date="2019-03" db="EMBL/GenBank/DDBJ databases">
        <authorList>
            <person name="Gaulin E."/>
            <person name="Dumas B."/>
        </authorList>
    </citation>
    <scope>NUCLEOTIDE SEQUENCE [LARGE SCALE GENOMIC DNA]</scope>
    <source>
        <strain evidence="10">CBS 568.67</strain>
    </source>
</reference>
<protein>
    <submittedName>
        <fullName evidence="10">Aste57867_11393 protein</fullName>
    </submittedName>
</protein>
<evidence type="ECO:0000313" key="11">
    <source>
        <dbReference type="Proteomes" id="UP000332933"/>
    </source>
</evidence>
<dbReference type="GO" id="GO:0000822">
    <property type="term" value="F:inositol hexakisphosphate binding"/>
    <property type="evidence" value="ECO:0007669"/>
    <property type="project" value="TreeGrafter"/>
</dbReference>
<dbReference type="PROSITE" id="PS51380">
    <property type="entry name" value="EXS"/>
    <property type="match status" value="1"/>
</dbReference>